<proteinExistence type="predicted"/>
<accession>A0ABW7CDX4</accession>
<dbReference type="InterPro" id="IPR057574">
    <property type="entry name" value="nSTAND_NTPase5_dom"/>
</dbReference>
<dbReference type="InterPro" id="IPR027417">
    <property type="entry name" value="P-loop_NTPase"/>
</dbReference>
<feature type="domain" description="Novel STAND NTPase 5" evidence="3">
    <location>
        <begin position="293"/>
        <end position="447"/>
    </location>
</feature>
<feature type="coiled-coil region" evidence="1">
    <location>
        <begin position="716"/>
        <end position="770"/>
    </location>
</feature>
<feature type="non-terminal residue" evidence="4">
    <location>
        <position position="782"/>
    </location>
</feature>
<dbReference type="Gene3D" id="3.40.50.1460">
    <property type="match status" value="1"/>
</dbReference>
<evidence type="ECO:0000259" key="3">
    <source>
        <dbReference type="Pfam" id="PF25199"/>
    </source>
</evidence>
<dbReference type="SUPFAM" id="SSF48452">
    <property type="entry name" value="TPR-like"/>
    <property type="match status" value="1"/>
</dbReference>
<keyword evidence="1" id="KW-0175">Coiled coil</keyword>
<feature type="domain" description="Peptidase C14 caspase" evidence="2">
    <location>
        <begin position="3"/>
        <end position="224"/>
    </location>
</feature>
<evidence type="ECO:0000313" key="4">
    <source>
        <dbReference type="EMBL" id="MFG3819310.1"/>
    </source>
</evidence>
<evidence type="ECO:0000259" key="2">
    <source>
        <dbReference type="Pfam" id="PF00656"/>
    </source>
</evidence>
<comment type="caution">
    <text evidence="4">The sequence shown here is derived from an EMBL/GenBank/DDBJ whole genome shotgun (WGS) entry which is preliminary data.</text>
</comment>
<dbReference type="Proteomes" id="UP001604335">
    <property type="component" value="Unassembled WGS sequence"/>
</dbReference>
<protein>
    <submittedName>
        <fullName evidence="4">Caspase family protein</fullName>
    </submittedName>
</protein>
<dbReference type="InterPro" id="IPR011990">
    <property type="entry name" value="TPR-like_helical_dom_sf"/>
</dbReference>
<dbReference type="InterPro" id="IPR011600">
    <property type="entry name" value="Pept_C14_caspase"/>
</dbReference>
<dbReference type="PANTHER" id="PTHR44917">
    <property type="entry name" value="PROTEIN HIGH CHLOROPHYLL FLUORESCENT 107"/>
    <property type="match status" value="1"/>
</dbReference>
<name>A0ABW7CDX4_9CYAN</name>
<dbReference type="EMBL" id="JAZAQF010000088">
    <property type="protein sequence ID" value="MFG3819310.1"/>
    <property type="molecule type" value="Genomic_DNA"/>
</dbReference>
<organism evidence="4 5">
    <name type="scientific">Limnothrix redekei LRLZ20PSL1</name>
    <dbReference type="NCBI Taxonomy" id="3112953"/>
    <lineage>
        <taxon>Bacteria</taxon>
        <taxon>Bacillati</taxon>
        <taxon>Cyanobacteriota</taxon>
        <taxon>Cyanophyceae</taxon>
        <taxon>Pseudanabaenales</taxon>
        <taxon>Pseudanabaenaceae</taxon>
        <taxon>Limnothrix</taxon>
    </lineage>
</organism>
<dbReference type="InterPro" id="IPR044624">
    <property type="entry name" value="Mbb1-like"/>
</dbReference>
<evidence type="ECO:0000313" key="5">
    <source>
        <dbReference type="Proteomes" id="UP001604335"/>
    </source>
</evidence>
<evidence type="ECO:0000256" key="1">
    <source>
        <dbReference type="SAM" id="Coils"/>
    </source>
</evidence>
<dbReference type="Pfam" id="PF25199">
    <property type="entry name" value="nSTAND_NTPase5"/>
    <property type="match status" value="1"/>
</dbReference>
<dbReference type="InterPro" id="IPR029030">
    <property type="entry name" value="Caspase-like_dom_sf"/>
</dbReference>
<dbReference type="Pfam" id="PF00656">
    <property type="entry name" value="Peptidase_C14"/>
    <property type="match status" value="1"/>
</dbReference>
<sequence length="782" mass="87609">MAKKALVIGISKFDDVGFQSLTCDRDLERVSAWFQAQNYDVKIAPELCDQETQETYPDPRGKLNYNSLRNELRIFLTETAKGSELAVVYIASHGYLKKDDNDEPMACLVASNTPKDKENKNNTYQLASLARLFKDADVDNLVGIFDFCHSGAINELIEEIEISFRQQKNYVLLAACHASQSAFDTQEGGVFTTALLEGMSAQNADEKGRITAAKLCDFVRTRLGNSGQTARCFPGKELLELGRYDRADIEAARVAHGTTVDPQPERVLEPPGGFRRVAKLVDQAQSIQPSQTQFYEATAPHWSDIKANCDAPRDLYAEVKQFAVERLDPKHWAIGLPDENLGFRQPSVPLGVIVGRGGEGKSTLLMRVAADLAAEGYEVWWREERLSGLNVAALAAMPQPDRPVLVCADELLPGDEEELRAGLMQLYRQTVPLVLLGTVRQELWRGQIEGRTKREAEIVRFEFGDLSQPELGAIVAKLEAAGRLGQLAELEPDKRVEQLLTKADGQLLILLCEVFDREGIKALVQKNLDALKKQQPDGACVVDACEYVALLHSFGLEMPHTRIGQLLALKTEFEYIEKVLEKTQGFLEIRRTAEADWLRTRHAVVADIVVQQLGHGIYDRISYFLKTDLDHFSGELIRPFLKALFSQWQIRQLDIVLLRRILANLNRPSPVQKIILTIWATLEASLDEFGTARTLFQQAAEADLSDARALQQWALMEKEQGQIERARELFAQAAQADQRDAPTLQAWALMEKEQGQIERARELFAQAAQADQRDAPTLQAWA</sequence>
<dbReference type="PANTHER" id="PTHR44917:SF1">
    <property type="entry name" value="PROTEIN HIGH CHLOROPHYLL FLUORESCENT 107"/>
    <property type="match status" value="1"/>
</dbReference>
<gene>
    <name evidence="4" type="ORF">VPK24_16815</name>
</gene>
<reference evidence="5" key="1">
    <citation type="journal article" date="2024" name="Algal Res.">
        <title>Biochemical, toxicological and genomic investigation of a high-biomass producing Limnothrix strain isolated from Italian shallow drinking water reservoir.</title>
        <authorList>
            <person name="Simonazzi M."/>
            <person name="Shishido T.K."/>
            <person name="Delbaje E."/>
            <person name="Wahlsten M."/>
            <person name="Fewer D.P."/>
            <person name="Sivonen K."/>
            <person name="Pezzolesi L."/>
            <person name="Pistocchi R."/>
        </authorList>
    </citation>
    <scope>NUCLEOTIDE SEQUENCE [LARGE SCALE GENOMIC DNA]</scope>
    <source>
        <strain evidence="5">LRLZ20PSL1</strain>
    </source>
</reference>
<dbReference type="Gene3D" id="1.25.40.10">
    <property type="entry name" value="Tetratricopeptide repeat domain"/>
    <property type="match status" value="1"/>
</dbReference>
<keyword evidence="5" id="KW-1185">Reference proteome</keyword>
<dbReference type="SUPFAM" id="SSF52129">
    <property type="entry name" value="Caspase-like"/>
    <property type="match status" value="1"/>
</dbReference>
<dbReference type="RefSeq" id="WP_393015141.1">
    <property type="nucleotide sequence ID" value="NZ_JAZAQF010000088.1"/>
</dbReference>
<dbReference type="SUPFAM" id="SSF52540">
    <property type="entry name" value="P-loop containing nucleoside triphosphate hydrolases"/>
    <property type="match status" value="1"/>
</dbReference>